<dbReference type="SUPFAM" id="SSF69645">
    <property type="entry name" value="Arp2/3 complex subunits"/>
    <property type="match status" value="2"/>
</dbReference>
<evidence type="ECO:0000256" key="10">
    <source>
        <dbReference type="RuleBase" id="RU364015"/>
    </source>
</evidence>
<dbReference type="GO" id="GO:0051015">
    <property type="term" value="F:actin filament binding"/>
    <property type="evidence" value="ECO:0000318"/>
    <property type="project" value="GO_Central"/>
</dbReference>
<dbReference type="GO" id="GO:0042995">
    <property type="term" value="C:cell projection"/>
    <property type="evidence" value="ECO:0007669"/>
    <property type="project" value="UniProtKB-SubCell"/>
</dbReference>
<evidence type="ECO:0000313" key="12">
    <source>
        <dbReference type="Proteomes" id="UP000091857"/>
    </source>
</evidence>
<dbReference type="PANTHER" id="PTHR12058">
    <property type="entry name" value="ARP2/3 COMPLEX 34 KDA SUBUNIT"/>
    <property type="match status" value="1"/>
</dbReference>
<proteinExistence type="inferred from homology"/>
<comment type="caution">
    <text evidence="11">The sequence shown here is derived from an EMBL/GenBank/DDBJ whole genome shotgun (WGS) entry which is preliminary data.</text>
</comment>
<keyword evidence="6 10" id="KW-0206">Cytoskeleton</keyword>
<dbReference type="InterPro" id="IPR007188">
    <property type="entry name" value="ARPC2"/>
</dbReference>
<dbReference type="STRING" id="3983.A0A2C9W9H1"/>
<dbReference type="GO" id="GO:0034314">
    <property type="term" value="P:Arp2/3 complex-mediated actin nucleation"/>
    <property type="evidence" value="ECO:0000318"/>
    <property type="project" value="GO_Central"/>
</dbReference>
<dbReference type="Gramene" id="Manes.03G160300.1.v8.1">
    <property type="protein sequence ID" value="Manes.03G160300.1.v8.1.CDS"/>
    <property type="gene ID" value="Manes.03G160300.v8.1"/>
</dbReference>
<evidence type="ECO:0000256" key="3">
    <source>
        <dbReference type="ARBA" id="ARBA00007192"/>
    </source>
</evidence>
<dbReference type="EMBL" id="CM004389">
    <property type="protein sequence ID" value="OAY55521.1"/>
    <property type="molecule type" value="Genomic_DNA"/>
</dbReference>
<accession>A0A2C9W9H1</accession>
<evidence type="ECO:0000313" key="11">
    <source>
        <dbReference type="EMBL" id="OAY55521.1"/>
    </source>
</evidence>
<keyword evidence="7" id="KW-0966">Cell projection</keyword>
<name>A0A2C9W9H1_MANES</name>
<sequence length="392" mass="45823">MRRELTMACFDKASPALKEILLKLYRAEKHVEIDHHLYEFGSVEYHIQSPAADLNHNYLSISTPLLSQGVLQSYGFSRYTLQMIKELCSDAIEIVDPPREGYQLTLKIDFSKIPREKDPEKVMTQISSVQAIILSSQLKEMLENVNSQVMYQGMYKPMKLVYHPREPFYVIKQPRKITAVFPMRFKEPSDVIIATAFFQELVDVGSSEKWAKAPPCTWSPIPPPELQGEPLEDLTTNGGFVSFDISSRHVEGKKLDKTVWGLLNFYAYVKTHVKCTKGFTQRRMQKRLESLVEVRNWKSEKSKVAQLFTVLHKEKQEQDKDVKRVKENVGSKQVQKQVRFPRSAMLKQRCREFAKKIKQIRFRIKIRGFGHFRRRWLKIPKFSSPMKYTKLE</sequence>
<keyword evidence="5 10" id="KW-0009">Actin-binding</keyword>
<comment type="subcellular location">
    <subcellularLocation>
        <location evidence="2">Cell projection</location>
    </subcellularLocation>
    <subcellularLocation>
        <location evidence="1 10">Cytoplasm</location>
        <location evidence="1 10">Cytoskeleton</location>
    </subcellularLocation>
</comment>
<comment type="function">
    <text evidence="9">Functions as actin-binding component of the Arp2/3 complex which is involved in regulation of actin polymerization and together with an activating nucleation-promoting factor (NPF) mediates the formation of branched actin networks. Seems to contact the mother actin filament. Arp2/3 complex plays a critical role in the control of cell morphogenesis via the modulation of cell polarity development.</text>
</comment>
<evidence type="ECO:0000256" key="6">
    <source>
        <dbReference type="ARBA" id="ARBA00023212"/>
    </source>
</evidence>
<comment type="similarity">
    <text evidence="3 10">Belongs to the ARPC2 family.</text>
</comment>
<evidence type="ECO:0000256" key="4">
    <source>
        <dbReference type="ARBA" id="ARBA00022490"/>
    </source>
</evidence>
<evidence type="ECO:0000256" key="8">
    <source>
        <dbReference type="ARBA" id="ARBA00029755"/>
    </source>
</evidence>
<evidence type="ECO:0000256" key="5">
    <source>
        <dbReference type="ARBA" id="ARBA00023203"/>
    </source>
</evidence>
<dbReference type="GO" id="GO:0005200">
    <property type="term" value="F:structural constituent of cytoskeleton"/>
    <property type="evidence" value="ECO:0000318"/>
    <property type="project" value="GO_Central"/>
</dbReference>
<dbReference type="GO" id="GO:0005885">
    <property type="term" value="C:Arp2/3 protein complex"/>
    <property type="evidence" value="ECO:0000318"/>
    <property type="project" value="GO_Central"/>
</dbReference>
<keyword evidence="4 10" id="KW-0963">Cytoplasm</keyword>
<evidence type="ECO:0000256" key="2">
    <source>
        <dbReference type="ARBA" id="ARBA00004316"/>
    </source>
</evidence>
<dbReference type="FunFam" id="3.30.1460.20:FF:000008">
    <property type="entry name" value="Arp2/3 complex 34 kDa subunit"/>
    <property type="match status" value="1"/>
</dbReference>
<dbReference type="Gene3D" id="3.30.1460.20">
    <property type="match status" value="2"/>
</dbReference>
<comment type="subunit">
    <text evidence="10">Component of the Arp2/3 complex.</text>
</comment>
<dbReference type="Pfam" id="PF04045">
    <property type="entry name" value="P34-Arc"/>
    <property type="match status" value="1"/>
</dbReference>
<dbReference type="Proteomes" id="UP000091857">
    <property type="component" value="Chromosome 3"/>
</dbReference>
<dbReference type="InterPro" id="IPR034666">
    <property type="entry name" value="ARPC2/4"/>
</dbReference>
<reference evidence="12" key="1">
    <citation type="journal article" date="2016" name="Nat. Biotechnol.">
        <title>Sequencing wild and cultivated cassava and related species reveals extensive interspecific hybridization and genetic diversity.</title>
        <authorList>
            <person name="Bredeson J.V."/>
            <person name="Lyons J.B."/>
            <person name="Prochnik S.E."/>
            <person name="Wu G.A."/>
            <person name="Ha C.M."/>
            <person name="Edsinger-Gonzales E."/>
            <person name="Grimwood J."/>
            <person name="Schmutz J."/>
            <person name="Rabbi I.Y."/>
            <person name="Egesi C."/>
            <person name="Nauluvula P."/>
            <person name="Lebot V."/>
            <person name="Ndunguru J."/>
            <person name="Mkamilo G."/>
            <person name="Bart R.S."/>
            <person name="Setter T.L."/>
            <person name="Gleadow R.M."/>
            <person name="Kulakow P."/>
            <person name="Ferguson M.E."/>
            <person name="Rounsley S."/>
            <person name="Rokhsar D.S."/>
        </authorList>
    </citation>
    <scope>NUCLEOTIDE SEQUENCE [LARGE SCALE GENOMIC DNA]</scope>
    <source>
        <strain evidence="12">cv. AM560-2</strain>
    </source>
</reference>
<dbReference type="GO" id="GO:0030041">
    <property type="term" value="P:actin filament polymerization"/>
    <property type="evidence" value="ECO:0007669"/>
    <property type="project" value="InterPro"/>
</dbReference>
<keyword evidence="12" id="KW-1185">Reference proteome</keyword>
<protein>
    <recommendedName>
        <fullName evidence="8 10">Arp2/3 complex 34 kDa subunit</fullName>
    </recommendedName>
</protein>
<evidence type="ECO:0000256" key="1">
    <source>
        <dbReference type="ARBA" id="ARBA00004245"/>
    </source>
</evidence>
<dbReference type="FunFam" id="3.30.1460.20:FF:000006">
    <property type="entry name" value="Arp2/3 complex 34 kDa subunit"/>
    <property type="match status" value="1"/>
</dbReference>
<gene>
    <name evidence="11" type="ORF">MANES_03G160300v8</name>
</gene>
<organism evidence="11 12">
    <name type="scientific">Manihot esculenta</name>
    <name type="common">Cassava</name>
    <name type="synonym">Jatropha manihot</name>
    <dbReference type="NCBI Taxonomy" id="3983"/>
    <lineage>
        <taxon>Eukaryota</taxon>
        <taxon>Viridiplantae</taxon>
        <taxon>Streptophyta</taxon>
        <taxon>Embryophyta</taxon>
        <taxon>Tracheophyta</taxon>
        <taxon>Spermatophyta</taxon>
        <taxon>Magnoliopsida</taxon>
        <taxon>eudicotyledons</taxon>
        <taxon>Gunneridae</taxon>
        <taxon>Pentapetalae</taxon>
        <taxon>rosids</taxon>
        <taxon>fabids</taxon>
        <taxon>Malpighiales</taxon>
        <taxon>Euphorbiaceae</taxon>
        <taxon>Crotonoideae</taxon>
        <taxon>Manihoteae</taxon>
        <taxon>Manihot</taxon>
    </lineage>
</organism>
<dbReference type="PANTHER" id="PTHR12058:SF1">
    <property type="entry name" value="ACTIN-RELATED PROTEIN 2_3 COMPLEX SUBUNIT 2B"/>
    <property type="match status" value="1"/>
</dbReference>
<evidence type="ECO:0000256" key="7">
    <source>
        <dbReference type="ARBA" id="ARBA00023273"/>
    </source>
</evidence>
<dbReference type="AlphaFoldDB" id="A0A2C9W9H1"/>
<evidence type="ECO:0000256" key="9">
    <source>
        <dbReference type="ARBA" id="ARBA00056923"/>
    </source>
</evidence>